<reference evidence="1" key="1">
    <citation type="submission" date="2009-10" db="EMBL/GenBank/DDBJ databases">
        <title>Diversity of trophic interactions inside an arsenic-rich microbial ecosystem.</title>
        <authorList>
            <person name="Bertin P.N."/>
            <person name="Heinrich-Salmeron A."/>
            <person name="Pelletier E."/>
            <person name="Goulhen-Chollet F."/>
            <person name="Arsene-Ploetze F."/>
            <person name="Gallien S."/>
            <person name="Calteau A."/>
            <person name="Vallenet D."/>
            <person name="Casiot C."/>
            <person name="Chane-Woon-Ming B."/>
            <person name="Giloteaux L."/>
            <person name="Barakat M."/>
            <person name="Bonnefoy V."/>
            <person name="Bruneel O."/>
            <person name="Chandler M."/>
            <person name="Cleiss J."/>
            <person name="Duran R."/>
            <person name="Elbaz-Poulichet F."/>
            <person name="Fonknechten N."/>
            <person name="Lauga B."/>
            <person name="Mornico D."/>
            <person name="Ortet P."/>
            <person name="Schaeffer C."/>
            <person name="Siguier P."/>
            <person name="Alexander Thil Smith A."/>
            <person name="Van Dorsselaer A."/>
            <person name="Weissenbach J."/>
            <person name="Medigue C."/>
            <person name="Le Paslier D."/>
        </authorList>
    </citation>
    <scope>NUCLEOTIDE SEQUENCE</scope>
</reference>
<gene>
    <name evidence="1" type="ORF">CARN4_2178</name>
</gene>
<dbReference type="InterPro" id="IPR029787">
    <property type="entry name" value="Nucleotide_cyclase"/>
</dbReference>
<dbReference type="Gene3D" id="3.30.70.1230">
    <property type="entry name" value="Nucleotide cyclase"/>
    <property type="match status" value="1"/>
</dbReference>
<evidence type="ECO:0008006" key="2">
    <source>
        <dbReference type="Google" id="ProtNLM"/>
    </source>
</evidence>
<protein>
    <recommendedName>
        <fullName evidence="2">Guanylate cyclase domain-containing protein</fullName>
    </recommendedName>
</protein>
<evidence type="ECO:0000313" key="1">
    <source>
        <dbReference type="EMBL" id="CBI01983.1"/>
    </source>
</evidence>
<sequence>MLRFALGLLVWVASVTLLGLFALEFLHAPRLDATALVRLAHRLADGDIRIVSRWFGISWPSADRINYVPLGIAVAIWMAKGILDSVLQRLDYIVRRTFKVSSRSGLSAPRADGADEALSMRKLDAESEHHRGILLKRYREIEGALKSSSRKPCTFLSIDIVGSTKMKVGERATAVAATFQAYEEMVRNTFDSYSVWKQTWTPDGVMACFLDRDLGVAAGQRVLAELEKFNRDENQLRTPIEVRCGLNDGDVVIFEDSQLEKVADHAIDVAGHMQKHANINALWLSTDVFERLDNKGGFVPVSAEVDGFAVMEWTPMAEGAGVPGESDPPG</sequence>
<accession>E6Q424</accession>
<dbReference type="SUPFAM" id="SSF55073">
    <property type="entry name" value="Nucleotide cyclase"/>
    <property type="match status" value="1"/>
</dbReference>
<proteinExistence type="predicted"/>
<comment type="caution">
    <text evidence="1">The sequence shown here is derived from an EMBL/GenBank/DDBJ whole genome shotgun (WGS) entry which is preliminary data.</text>
</comment>
<dbReference type="AlphaFoldDB" id="E6Q424"/>
<organism evidence="1">
    <name type="scientific">mine drainage metagenome</name>
    <dbReference type="NCBI Taxonomy" id="410659"/>
    <lineage>
        <taxon>unclassified sequences</taxon>
        <taxon>metagenomes</taxon>
        <taxon>ecological metagenomes</taxon>
    </lineage>
</organism>
<name>E6Q424_9ZZZZ</name>
<dbReference type="EMBL" id="CABO01000028">
    <property type="protein sequence ID" value="CBI01983.1"/>
    <property type="molecule type" value="Genomic_DNA"/>
</dbReference>